<reference evidence="9 10" key="1">
    <citation type="submission" date="2012-05" db="EMBL/GenBank/DDBJ databases">
        <title>Finished chromosome of genome of Oscillatoria sp. PCC 7112.</title>
        <authorList>
            <consortium name="US DOE Joint Genome Institute"/>
            <person name="Gugger M."/>
            <person name="Coursin T."/>
            <person name="Rippka R."/>
            <person name="Tandeau De Marsac N."/>
            <person name="Huntemann M."/>
            <person name="Wei C.-L."/>
            <person name="Han J."/>
            <person name="Detter J.C."/>
            <person name="Han C."/>
            <person name="Tapia R."/>
            <person name="Davenport K."/>
            <person name="Daligault H."/>
            <person name="Erkkila T."/>
            <person name="Gu W."/>
            <person name="Munk A.C.C."/>
            <person name="Teshima H."/>
            <person name="Xu Y."/>
            <person name="Chain P."/>
            <person name="Chen A."/>
            <person name="Krypides N."/>
            <person name="Mavromatis K."/>
            <person name="Markowitz V."/>
            <person name="Szeto E."/>
            <person name="Ivanova N."/>
            <person name="Mikhailova N."/>
            <person name="Ovchinnikova G."/>
            <person name="Pagani I."/>
            <person name="Pati A."/>
            <person name="Goodwin L."/>
            <person name="Peters L."/>
            <person name="Pitluck S."/>
            <person name="Woyke T."/>
            <person name="Kerfeld C."/>
        </authorList>
    </citation>
    <scope>NUCLEOTIDE SEQUENCE [LARGE SCALE GENOMIC DNA]</scope>
    <source>
        <strain evidence="9 10">PCC 7112</strain>
    </source>
</reference>
<name>K9VHT4_9CYAN</name>
<dbReference type="AlphaFoldDB" id="K9VHT4"/>
<evidence type="ECO:0000256" key="2">
    <source>
        <dbReference type="ARBA" id="ARBA00022741"/>
    </source>
</evidence>
<feature type="coiled-coil region" evidence="6">
    <location>
        <begin position="431"/>
        <end position="461"/>
    </location>
</feature>
<evidence type="ECO:0000256" key="1">
    <source>
        <dbReference type="ARBA" id="ARBA00004370"/>
    </source>
</evidence>
<evidence type="ECO:0000313" key="10">
    <source>
        <dbReference type="Proteomes" id="UP000010478"/>
    </source>
</evidence>
<accession>K9VHT4</accession>
<dbReference type="InterPro" id="IPR045063">
    <property type="entry name" value="Dynamin_N"/>
</dbReference>
<keyword evidence="7" id="KW-0812">Transmembrane</keyword>
<proteinExistence type="predicted"/>
<evidence type="ECO:0000256" key="5">
    <source>
        <dbReference type="ARBA" id="ARBA00023136"/>
    </source>
</evidence>
<evidence type="ECO:0000256" key="4">
    <source>
        <dbReference type="ARBA" id="ARBA00023134"/>
    </source>
</evidence>
<dbReference type="Proteomes" id="UP000010478">
    <property type="component" value="Chromosome"/>
</dbReference>
<dbReference type="GO" id="GO:0016020">
    <property type="term" value="C:membrane"/>
    <property type="evidence" value="ECO:0007669"/>
    <property type="project" value="UniProtKB-SubCell"/>
</dbReference>
<feature type="transmembrane region" description="Helical" evidence="7">
    <location>
        <begin position="571"/>
        <end position="592"/>
    </location>
</feature>
<dbReference type="SUPFAM" id="SSF52540">
    <property type="entry name" value="P-loop containing nucleoside triphosphate hydrolases"/>
    <property type="match status" value="1"/>
</dbReference>
<sequence length="749" mass="84902">MNINFRRYREPKGISQEAVASRLGISADQVRHYEQFPAKVPMGMAVKWLQILGVDIATAMSEEIHPLPGIEPRSPYAELYRRLNLLNQYIDENSFFSGLELPTDLRRPNDLQGQINQYYQKPNVVLTGAFDSGKSYLANTLLGKKILPIGYQPATRVITIVCHVESRPEWFDGNVGIIDEKFWQDENGKLNFNFLYLEDRERCQKHFLQFGSFDVLEKYGVHQYDDSDDSNDGGHTAIVYVDAPLLKACNLIDLPGYSDKQDEVSKDVEKANSATKIANVLLYASPAKGHINGQDMVRLRNLLRLLPAPENECKDFPTLGNFFIVATHADPSIRDDELPTILNKASARLYKELDETAIEFRRKLTKQDITKEDVQKRFFTFWSERPDRCQRLFDDLTQLLRETLPKTVICRVDREINAVKYDNTQEYANSIEQYQTTIAKIDEYRKELEKAEKNEPERQRQMWQKRSEVSKRINDLEKDTRKSFQTYAEKQIDVDSIEKMIRQRYDKKKEAQEYAPGYLVDLLQTHVENQISVNSEKLKAEIDAFLEKYPVPKLPNKDGIVVSIPFDTKGAFLGGIAGLGAYGALAAWAASLGNLGGYILVGKLVSLLSALFGATTGGTAAVISFVSAIGGPIVLGLGLAAGFASLVWNLVGEAWQKRLAKEIHKLLTKQGVVNKFLAGIDQYWEETATAFDQGADAVEAKCKQYLKHLHEITSTDTQSKERIEQIIINLEKLRVFFANIPWDTQGECL</sequence>
<dbReference type="SMART" id="SM00530">
    <property type="entry name" value="HTH_XRE"/>
    <property type="match status" value="1"/>
</dbReference>
<dbReference type="PANTHER" id="PTHR10465">
    <property type="entry name" value="TRANSMEMBRANE GTPASE FZO1"/>
    <property type="match status" value="1"/>
</dbReference>
<evidence type="ECO:0000313" key="9">
    <source>
        <dbReference type="EMBL" id="AFZ06810.1"/>
    </source>
</evidence>
<dbReference type="Pfam" id="PF01381">
    <property type="entry name" value="HTH_3"/>
    <property type="match status" value="1"/>
</dbReference>
<keyword evidence="6" id="KW-0175">Coiled coil</keyword>
<evidence type="ECO:0000256" key="6">
    <source>
        <dbReference type="SAM" id="Coils"/>
    </source>
</evidence>
<keyword evidence="3" id="KW-0378">Hydrolase</keyword>
<keyword evidence="7" id="KW-1133">Transmembrane helix</keyword>
<protein>
    <submittedName>
        <fullName evidence="9">Helix-turn-helix domain protein</fullName>
    </submittedName>
</protein>
<dbReference type="GO" id="GO:0005525">
    <property type="term" value="F:GTP binding"/>
    <property type="evidence" value="ECO:0007669"/>
    <property type="project" value="UniProtKB-KW"/>
</dbReference>
<feature type="domain" description="HTH cro/C1-type" evidence="8">
    <location>
        <begin position="5"/>
        <end position="59"/>
    </location>
</feature>
<dbReference type="CDD" id="cd00093">
    <property type="entry name" value="HTH_XRE"/>
    <property type="match status" value="1"/>
</dbReference>
<dbReference type="InterPro" id="IPR027094">
    <property type="entry name" value="Mitofusin_fam"/>
</dbReference>
<keyword evidence="5 7" id="KW-0472">Membrane</keyword>
<evidence type="ECO:0000256" key="3">
    <source>
        <dbReference type="ARBA" id="ARBA00022801"/>
    </source>
</evidence>
<organism evidence="9 10">
    <name type="scientific">Phormidium nigroviride PCC 7112</name>
    <dbReference type="NCBI Taxonomy" id="179408"/>
    <lineage>
        <taxon>Bacteria</taxon>
        <taxon>Bacillati</taxon>
        <taxon>Cyanobacteriota</taxon>
        <taxon>Cyanophyceae</taxon>
        <taxon>Oscillatoriophycideae</taxon>
        <taxon>Oscillatoriales</taxon>
        <taxon>Oscillatoriaceae</taxon>
        <taxon>Phormidium</taxon>
    </lineage>
</organism>
<evidence type="ECO:0000256" key="7">
    <source>
        <dbReference type="SAM" id="Phobius"/>
    </source>
</evidence>
<dbReference type="PANTHER" id="PTHR10465:SF0">
    <property type="entry name" value="SARCALUMENIN"/>
    <property type="match status" value="1"/>
</dbReference>
<gene>
    <name evidence="9" type="ORF">Osc7112_2366</name>
</gene>
<dbReference type="eggNOG" id="COG2944">
    <property type="taxonomic scope" value="Bacteria"/>
</dbReference>
<keyword evidence="4" id="KW-0342">GTP-binding</keyword>
<dbReference type="GO" id="GO:0003924">
    <property type="term" value="F:GTPase activity"/>
    <property type="evidence" value="ECO:0007669"/>
    <property type="project" value="InterPro"/>
</dbReference>
<feature type="transmembrane region" description="Helical" evidence="7">
    <location>
        <begin position="633"/>
        <end position="651"/>
    </location>
</feature>
<dbReference type="Gene3D" id="1.10.260.40">
    <property type="entry name" value="lambda repressor-like DNA-binding domains"/>
    <property type="match status" value="1"/>
</dbReference>
<dbReference type="SUPFAM" id="SSF47413">
    <property type="entry name" value="lambda repressor-like DNA-binding domains"/>
    <property type="match status" value="1"/>
</dbReference>
<dbReference type="EMBL" id="CP003614">
    <property type="protein sequence ID" value="AFZ06810.1"/>
    <property type="molecule type" value="Genomic_DNA"/>
</dbReference>
<dbReference type="KEGG" id="oni:Osc7112_2366"/>
<dbReference type="Pfam" id="PF00350">
    <property type="entry name" value="Dynamin_N"/>
    <property type="match status" value="1"/>
</dbReference>
<dbReference type="RefSeq" id="WP_015176105.1">
    <property type="nucleotide sequence ID" value="NC_019729.1"/>
</dbReference>
<dbReference type="InterPro" id="IPR001387">
    <property type="entry name" value="Cro/C1-type_HTH"/>
</dbReference>
<comment type="subcellular location">
    <subcellularLocation>
        <location evidence="1">Membrane</location>
    </subcellularLocation>
</comment>
<dbReference type="InterPro" id="IPR027417">
    <property type="entry name" value="P-loop_NTPase"/>
</dbReference>
<dbReference type="InterPro" id="IPR010982">
    <property type="entry name" value="Lambda_DNA-bd_dom_sf"/>
</dbReference>
<keyword evidence="10" id="KW-1185">Reference proteome</keyword>
<dbReference type="OrthoDB" id="9816479at2"/>
<dbReference type="HOGENOM" id="CLU_384844_0_0_3"/>
<keyword evidence="2" id="KW-0547">Nucleotide-binding</keyword>
<dbReference type="eggNOG" id="COG0699">
    <property type="taxonomic scope" value="Bacteria"/>
</dbReference>
<dbReference type="Gene3D" id="3.40.50.300">
    <property type="entry name" value="P-loop containing nucleotide triphosphate hydrolases"/>
    <property type="match status" value="1"/>
</dbReference>
<dbReference type="GO" id="GO:0003677">
    <property type="term" value="F:DNA binding"/>
    <property type="evidence" value="ECO:0007669"/>
    <property type="project" value="InterPro"/>
</dbReference>
<feature type="transmembrane region" description="Helical" evidence="7">
    <location>
        <begin position="604"/>
        <end position="627"/>
    </location>
</feature>
<evidence type="ECO:0000259" key="8">
    <source>
        <dbReference type="PROSITE" id="PS50943"/>
    </source>
</evidence>
<dbReference type="PROSITE" id="PS50943">
    <property type="entry name" value="HTH_CROC1"/>
    <property type="match status" value="1"/>
</dbReference>